<dbReference type="GO" id="GO:0003712">
    <property type="term" value="F:transcription coregulator activity"/>
    <property type="evidence" value="ECO:0007669"/>
    <property type="project" value="TreeGrafter"/>
</dbReference>
<reference evidence="10 11" key="1">
    <citation type="journal article" date="2016" name="Mol. Biol. Evol.">
        <title>Comparative Genomics of Early-Diverging Mushroom-Forming Fungi Provides Insights into the Origins of Lignocellulose Decay Capabilities.</title>
        <authorList>
            <person name="Nagy L.G."/>
            <person name="Riley R."/>
            <person name="Tritt A."/>
            <person name="Adam C."/>
            <person name="Daum C."/>
            <person name="Floudas D."/>
            <person name="Sun H."/>
            <person name="Yadav J.S."/>
            <person name="Pangilinan J."/>
            <person name="Larsson K.H."/>
            <person name="Matsuura K."/>
            <person name="Barry K."/>
            <person name="Labutti K."/>
            <person name="Kuo R."/>
            <person name="Ohm R.A."/>
            <person name="Bhattacharya S.S."/>
            <person name="Shirouzu T."/>
            <person name="Yoshinaga Y."/>
            <person name="Martin F.M."/>
            <person name="Grigoriev I.V."/>
            <person name="Hibbett D.S."/>
        </authorList>
    </citation>
    <scope>NUCLEOTIDE SEQUENCE [LARGE SCALE GENOMIC DNA]</scope>
    <source>
        <strain evidence="10 11">HHB12733</strain>
    </source>
</reference>
<sequence>MDRITQLHDSIDRLLTIMQHSVYYLTERTDFLPFRPDVPVTRKYERADPKEEFEANQKELAEDLIEQAKKIEELIDSLPVETDEDGQLERFEELQKELVEVNEEYGTVLAEARQLRDEINATLERVLKSVEVPEEPAATG</sequence>
<evidence type="ECO:0000256" key="9">
    <source>
        <dbReference type="SAM" id="Coils"/>
    </source>
</evidence>
<comment type="function">
    <text evidence="8">Component of the Mediator complex, a coactivator involved in the regulated transcription of nearly all RNA polymerase II-dependent genes. Mediator functions as a bridge to convey information from gene-specific regulatory proteins to the basal RNA polymerase II transcription machinery. Mediator is recruited to promoters by direct interactions with regulatory proteins and serves as a scaffold for the assembly of a functional preinitiation complex with RNA polymerase II and the general transcription factors.</text>
</comment>
<dbReference type="STRING" id="1353952.A0A165JG51"/>
<dbReference type="Pfam" id="PF11221">
    <property type="entry name" value="Med21"/>
    <property type="match status" value="1"/>
</dbReference>
<keyword evidence="9" id="KW-0175">Coiled coil</keyword>
<comment type="subunit">
    <text evidence="8">Component of the Mediator complex.</text>
</comment>
<dbReference type="AlphaFoldDB" id="A0A165JG51"/>
<keyword evidence="4 8" id="KW-0805">Transcription regulation</keyword>
<keyword evidence="6 8" id="KW-0804">Transcription</keyword>
<dbReference type="InParanoid" id="A0A165JG51"/>
<protein>
    <recommendedName>
        <fullName evidence="3 8">Mediator of RNA polymerase II transcription subunit 21</fullName>
    </recommendedName>
</protein>
<name>A0A165JG51_9BASI</name>
<keyword evidence="5 8" id="KW-0010">Activator</keyword>
<evidence type="ECO:0000256" key="1">
    <source>
        <dbReference type="ARBA" id="ARBA00004123"/>
    </source>
</evidence>
<evidence type="ECO:0000256" key="3">
    <source>
        <dbReference type="ARBA" id="ARBA00019691"/>
    </source>
</evidence>
<dbReference type="SUPFAM" id="SSF140718">
    <property type="entry name" value="Mediator hinge subcomplex-like"/>
    <property type="match status" value="1"/>
</dbReference>
<evidence type="ECO:0000256" key="7">
    <source>
        <dbReference type="ARBA" id="ARBA00023242"/>
    </source>
</evidence>
<gene>
    <name evidence="10" type="ORF">CALCODRAFT_326241</name>
</gene>
<dbReference type="OrthoDB" id="526653at2759"/>
<keyword evidence="7 8" id="KW-0539">Nucleus</keyword>
<dbReference type="PANTHER" id="PTHR13381:SF0">
    <property type="entry name" value="MEDIATOR OF RNA POLYMERASE II TRANSCRIPTION SUBUNIT 21"/>
    <property type="match status" value="1"/>
</dbReference>
<feature type="coiled-coil region" evidence="9">
    <location>
        <begin position="50"/>
        <end position="129"/>
    </location>
</feature>
<dbReference type="Gene3D" id="6.10.280.10">
    <property type="entry name" value="Mediator complex, subunit Med21"/>
    <property type="match status" value="1"/>
</dbReference>
<evidence type="ECO:0000256" key="5">
    <source>
        <dbReference type="ARBA" id="ARBA00023159"/>
    </source>
</evidence>
<organism evidence="10 11">
    <name type="scientific">Calocera cornea HHB12733</name>
    <dbReference type="NCBI Taxonomy" id="1353952"/>
    <lineage>
        <taxon>Eukaryota</taxon>
        <taxon>Fungi</taxon>
        <taxon>Dikarya</taxon>
        <taxon>Basidiomycota</taxon>
        <taxon>Agaricomycotina</taxon>
        <taxon>Dacrymycetes</taxon>
        <taxon>Dacrymycetales</taxon>
        <taxon>Dacrymycetaceae</taxon>
        <taxon>Calocera</taxon>
    </lineage>
</organism>
<dbReference type="FunCoup" id="A0A165JG51">
    <property type="interactions" value="36"/>
</dbReference>
<comment type="subcellular location">
    <subcellularLocation>
        <location evidence="1 8">Nucleus</location>
    </subcellularLocation>
</comment>
<evidence type="ECO:0000313" key="11">
    <source>
        <dbReference type="Proteomes" id="UP000076842"/>
    </source>
</evidence>
<evidence type="ECO:0000256" key="2">
    <source>
        <dbReference type="ARBA" id="ARBA00005770"/>
    </source>
</evidence>
<comment type="similarity">
    <text evidence="2 8">Belongs to the Mediator complex subunit 21 family.</text>
</comment>
<dbReference type="EMBL" id="KV423920">
    <property type="protein sequence ID" value="KZT61791.1"/>
    <property type="molecule type" value="Genomic_DNA"/>
</dbReference>
<dbReference type="InterPro" id="IPR037212">
    <property type="entry name" value="Med7/Med21-like"/>
</dbReference>
<dbReference type="GO" id="GO:0016592">
    <property type="term" value="C:mediator complex"/>
    <property type="evidence" value="ECO:0007669"/>
    <property type="project" value="UniProtKB-UniRule"/>
</dbReference>
<dbReference type="GO" id="GO:0006357">
    <property type="term" value="P:regulation of transcription by RNA polymerase II"/>
    <property type="evidence" value="ECO:0007669"/>
    <property type="project" value="TreeGrafter"/>
</dbReference>
<accession>A0A165JG51</accession>
<dbReference type="InterPro" id="IPR021384">
    <property type="entry name" value="Mediator_Med21"/>
</dbReference>
<evidence type="ECO:0000313" key="10">
    <source>
        <dbReference type="EMBL" id="KZT61791.1"/>
    </source>
</evidence>
<dbReference type="PANTHER" id="PTHR13381">
    <property type="entry name" value="RNA POLYMERASE II HOLOENZYME COMPONENT SRB7"/>
    <property type="match status" value="1"/>
</dbReference>
<keyword evidence="11" id="KW-1185">Reference proteome</keyword>
<proteinExistence type="inferred from homology"/>
<evidence type="ECO:0000256" key="4">
    <source>
        <dbReference type="ARBA" id="ARBA00023015"/>
    </source>
</evidence>
<evidence type="ECO:0000256" key="6">
    <source>
        <dbReference type="ARBA" id="ARBA00023163"/>
    </source>
</evidence>
<dbReference type="Proteomes" id="UP000076842">
    <property type="component" value="Unassembled WGS sequence"/>
</dbReference>
<evidence type="ECO:0000256" key="8">
    <source>
        <dbReference type="RuleBase" id="RU366036"/>
    </source>
</evidence>